<dbReference type="SMART" id="SM00640">
    <property type="entry name" value="Glyco_32"/>
    <property type="match status" value="1"/>
</dbReference>
<dbReference type="InterPro" id="IPR001362">
    <property type="entry name" value="Glyco_hydro_32"/>
</dbReference>
<name>A0A7M1SP20_9MICO</name>
<dbReference type="Proteomes" id="UP000593758">
    <property type="component" value="Chromosome"/>
</dbReference>
<evidence type="ECO:0000313" key="6">
    <source>
        <dbReference type="EMBL" id="QOR69316.1"/>
    </source>
</evidence>
<dbReference type="EC" id="3.2.1.26" evidence="2"/>
<protein>
    <recommendedName>
        <fullName evidence="2">beta-fructofuranosidase</fullName>
        <ecNumber evidence="2">3.2.1.26</ecNumber>
    </recommendedName>
</protein>
<accession>A0A7M1SP20</accession>
<dbReference type="PANTHER" id="PTHR43101:SF1">
    <property type="entry name" value="BETA-FRUCTOSIDASE"/>
    <property type="match status" value="1"/>
</dbReference>
<comment type="similarity">
    <text evidence="1">Belongs to the glycosyl hydrolase 32 family.</text>
</comment>
<dbReference type="AlphaFoldDB" id="A0A7M1SP20"/>
<evidence type="ECO:0000256" key="2">
    <source>
        <dbReference type="ARBA" id="ARBA00012758"/>
    </source>
</evidence>
<evidence type="ECO:0000256" key="1">
    <source>
        <dbReference type="ARBA" id="ARBA00009902"/>
    </source>
</evidence>
<dbReference type="GO" id="GO:0005975">
    <property type="term" value="P:carbohydrate metabolic process"/>
    <property type="evidence" value="ECO:0007669"/>
    <property type="project" value="InterPro"/>
</dbReference>
<dbReference type="SUPFAM" id="SSF75005">
    <property type="entry name" value="Arabinanase/levansucrase/invertase"/>
    <property type="match status" value="1"/>
</dbReference>
<feature type="domain" description="Glycosyl hydrolase family 32 N-terminal" evidence="5">
    <location>
        <begin position="6"/>
        <end position="286"/>
    </location>
</feature>
<keyword evidence="3 6" id="KW-0378">Hydrolase</keyword>
<dbReference type="KEGG" id="halt:IM660_11450"/>
<dbReference type="InterPro" id="IPR051214">
    <property type="entry name" value="GH32_Enzymes"/>
</dbReference>
<dbReference type="RefSeq" id="WP_193495616.1">
    <property type="nucleotide sequence ID" value="NZ_CP063169.1"/>
</dbReference>
<reference evidence="6 7" key="1">
    <citation type="submission" date="2020-10" db="EMBL/GenBank/DDBJ databases">
        <title>Haloactinobacterium sp. RN3S43, a bacterium isolated from saline soil.</title>
        <authorList>
            <person name="Sun J.-Q."/>
        </authorList>
    </citation>
    <scope>NUCLEOTIDE SEQUENCE [LARGE SCALE GENOMIC DNA]</scope>
    <source>
        <strain evidence="6 7">RN3S43</strain>
    </source>
</reference>
<dbReference type="CDD" id="cd08995">
    <property type="entry name" value="GH32_EcAec43-like"/>
    <property type="match status" value="1"/>
</dbReference>
<dbReference type="Gene3D" id="2.115.10.20">
    <property type="entry name" value="Glycosyl hydrolase domain, family 43"/>
    <property type="match status" value="1"/>
</dbReference>
<keyword evidence="4" id="KW-0326">Glycosidase</keyword>
<evidence type="ECO:0000313" key="7">
    <source>
        <dbReference type="Proteomes" id="UP000593758"/>
    </source>
</evidence>
<dbReference type="PANTHER" id="PTHR43101">
    <property type="entry name" value="BETA-FRUCTOSIDASE"/>
    <property type="match status" value="1"/>
</dbReference>
<dbReference type="InterPro" id="IPR023296">
    <property type="entry name" value="Glyco_hydro_beta-prop_sf"/>
</dbReference>
<dbReference type="Gene3D" id="2.60.120.560">
    <property type="entry name" value="Exo-inulinase, domain 1"/>
    <property type="match status" value="1"/>
</dbReference>
<dbReference type="InterPro" id="IPR013148">
    <property type="entry name" value="Glyco_hydro_32_N"/>
</dbReference>
<gene>
    <name evidence="6" type="ORF">IM660_11450</name>
</gene>
<dbReference type="GO" id="GO:0004564">
    <property type="term" value="F:beta-fructofuranosidase activity"/>
    <property type="evidence" value="ECO:0007669"/>
    <property type="project" value="UniProtKB-EC"/>
</dbReference>
<dbReference type="EMBL" id="CP063169">
    <property type="protein sequence ID" value="QOR69316.1"/>
    <property type="molecule type" value="Genomic_DNA"/>
</dbReference>
<dbReference type="Pfam" id="PF00251">
    <property type="entry name" value="Glyco_hydro_32N"/>
    <property type="match status" value="1"/>
</dbReference>
<sequence>MSNPFFHPNRAWVGDVIPVERDGEFRLYYLHETRRSPAEGMPWHLVTTRDFVTYTEHGEAIPSGGPDAPDFNVYTGSVVTDYTGTDHLFYTGQNPSRLGPDGRPLQLVMHAISTDGQRTWAKCSEDTFGATADYESGDWRDPFVFWDEDNGQWRMIVTARHIDGPDRRRGVLAQLTSTDLSTWHPTTPLWDPGRHIAHECPDVFRWGDWWYLVYSEFSDSFATKYRMARTLDGPWLAPAHDSLDGRAFYAAKSAARDGRRFFFGWIATKEGVHDDGPWEWAGTLAVLEAHQGADGTLTFAPPAEVSAAFGTDHPVGLGTAADLGAAVDPDSTAVWTTVGRPDGYQAVLTSAPVPATCRIRLELDIPEADTLATGECGILLRTSADGDQAHVLRLEPDRGRMVVDRWPRRTTGTEQWQISGDVPHAVELERPCTLTPGHHTLEILLDEDICVATLDREVTVSTRMYRSWGDHLGIFAADCTVTVTDLRVTTAAPVPAPREHSLSPAHP</sequence>
<evidence type="ECO:0000256" key="4">
    <source>
        <dbReference type="ARBA" id="ARBA00023295"/>
    </source>
</evidence>
<organism evidence="6 7">
    <name type="scientific">Ruania alkalisoli</name>
    <dbReference type="NCBI Taxonomy" id="2779775"/>
    <lineage>
        <taxon>Bacteria</taxon>
        <taxon>Bacillati</taxon>
        <taxon>Actinomycetota</taxon>
        <taxon>Actinomycetes</taxon>
        <taxon>Micrococcales</taxon>
        <taxon>Ruaniaceae</taxon>
        <taxon>Ruania</taxon>
    </lineage>
</organism>
<evidence type="ECO:0000259" key="5">
    <source>
        <dbReference type="Pfam" id="PF00251"/>
    </source>
</evidence>
<evidence type="ECO:0000256" key="3">
    <source>
        <dbReference type="ARBA" id="ARBA00022801"/>
    </source>
</evidence>
<proteinExistence type="inferred from homology"/>
<keyword evidence="7" id="KW-1185">Reference proteome</keyword>